<comment type="caution">
    <text evidence="1">The sequence shown here is derived from an EMBL/GenBank/DDBJ whole genome shotgun (WGS) entry which is preliminary data.</text>
</comment>
<proteinExistence type="predicted"/>
<dbReference type="AlphaFoldDB" id="A0A4C1XN89"/>
<reference evidence="1 2" key="1">
    <citation type="journal article" date="2019" name="Commun. Biol.">
        <title>The bagworm genome reveals a unique fibroin gene that provides high tensile strength.</title>
        <authorList>
            <person name="Kono N."/>
            <person name="Nakamura H."/>
            <person name="Ohtoshi R."/>
            <person name="Tomita M."/>
            <person name="Numata K."/>
            <person name="Arakawa K."/>
        </authorList>
    </citation>
    <scope>NUCLEOTIDE SEQUENCE [LARGE SCALE GENOMIC DNA]</scope>
</reference>
<evidence type="ECO:0000313" key="1">
    <source>
        <dbReference type="EMBL" id="GBP64938.1"/>
    </source>
</evidence>
<protein>
    <submittedName>
        <fullName evidence="1">Uncharacterized protein</fullName>
    </submittedName>
</protein>
<accession>A0A4C1XN89</accession>
<dbReference type="Proteomes" id="UP000299102">
    <property type="component" value="Unassembled WGS sequence"/>
</dbReference>
<dbReference type="EMBL" id="BGZK01000914">
    <property type="protein sequence ID" value="GBP64938.1"/>
    <property type="molecule type" value="Genomic_DNA"/>
</dbReference>
<keyword evidence="2" id="KW-1185">Reference proteome</keyword>
<name>A0A4C1XN89_EUMVA</name>
<gene>
    <name evidence="1" type="ORF">EVAR_41353_1</name>
</gene>
<sequence length="95" mass="10558">MDNNTRSNEDVPSAANYKNIAEARHPTYITGRKARGEHTSTLAAGDVTSLVILTRFRSIASFRPSVLRLPLSLTPSSPRTPRYHYIHTALPRAIN</sequence>
<organism evidence="1 2">
    <name type="scientific">Eumeta variegata</name>
    <name type="common">Bagworm moth</name>
    <name type="synonym">Eumeta japonica</name>
    <dbReference type="NCBI Taxonomy" id="151549"/>
    <lineage>
        <taxon>Eukaryota</taxon>
        <taxon>Metazoa</taxon>
        <taxon>Ecdysozoa</taxon>
        <taxon>Arthropoda</taxon>
        <taxon>Hexapoda</taxon>
        <taxon>Insecta</taxon>
        <taxon>Pterygota</taxon>
        <taxon>Neoptera</taxon>
        <taxon>Endopterygota</taxon>
        <taxon>Lepidoptera</taxon>
        <taxon>Glossata</taxon>
        <taxon>Ditrysia</taxon>
        <taxon>Tineoidea</taxon>
        <taxon>Psychidae</taxon>
        <taxon>Oiketicinae</taxon>
        <taxon>Eumeta</taxon>
    </lineage>
</organism>
<evidence type="ECO:0000313" key="2">
    <source>
        <dbReference type="Proteomes" id="UP000299102"/>
    </source>
</evidence>